<reference evidence="1" key="1">
    <citation type="journal article" date="2014" name="Int. J. Syst. Evol. Microbiol.">
        <title>Complete genome sequence of Corynebacterium casei LMG S-19264T (=DSM 44701T), isolated from a smear-ripened cheese.</title>
        <authorList>
            <consortium name="US DOE Joint Genome Institute (JGI-PGF)"/>
            <person name="Walter F."/>
            <person name="Albersmeier A."/>
            <person name="Kalinowski J."/>
            <person name="Ruckert C."/>
        </authorList>
    </citation>
    <scope>NUCLEOTIDE SEQUENCE</scope>
    <source>
        <strain evidence="1">NBRC 110023</strain>
    </source>
</reference>
<dbReference type="InterPro" id="IPR052996">
    <property type="entry name" value="Carb_Metab_Mutarotase"/>
</dbReference>
<keyword evidence="2" id="KW-1185">Reference proteome</keyword>
<gene>
    <name evidence="1" type="ORF">GCM10007852_07390</name>
</gene>
<sequence length="118" mass="14007">MGDTQRFCLALDLQNEPALIRQYKEYHQPENAWPQITTNMKDLGIVDMEIYHIADRLFMIMETTLDFDPNALPKTQVGRDKSEEWEALMWKFQKPLPCAKEGEKWVKMDKIYDLKLAR</sequence>
<comment type="caution">
    <text evidence="1">The sequence shown here is derived from an EMBL/GenBank/DDBJ whole genome shotgun (WGS) entry which is preliminary data.</text>
</comment>
<evidence type="ECO:0000313" key="1">
    <source>
        <dbReference type="EMBL" id="GLR69831.1"/>
    </source>
</evidence>
<dbReference type="InterPro" id="IPR011008">
    <property type="entry name" value="Dimeric_a/b-barrel"/>
</dbReference>
<dbReference type="GO" id="GO:0016857">
    <property type="term" value="F:racemase and epimerase activity, acting on carbohydrates and derivatives"/>
    <property type="evidence" value="ECO:0007669"/>
    <property type="project" value="InterPro"/>
</dbReference>
<dbReference type="AlphaFoldDB" id="A0AA37STY5"/>
<dbReference type="Gene3D" id="3.30.70.100">
    <property type="match status" value="1"/>
</dbReference>
<dbReference type="Proteomes" id="UP001156601">
    <property type="component" value="Unassembled WGS sequence"/>
</dbReference>
<evidence type="ECO:0000313" key="2">
    <source>
        <dbReference type="Proteomes" id="UP001156601"/>
    </source>
</evidence>
<reference evidence="1" key="2">
    <citation type="submission" date="2023-01" db="EMBL/GenBank/DDBJ databases">
        <title>Draft genome sequence of Agaribacter marinus strain NBRC 110023.</title>
        <authorList>
            <person name="Sun Q."/>
            <person name="Mori K."/>
        </authorList>
    </citation>
    <scope>NUCLEOTIDE SEQUENCE</scope>
    <source>
        <strain evidence="1">NBRC 110023</strain>
    </source>
</reference>
<organism evidence="1 2">
    <name type="scientific">Agaribacter marinus</name>
    <dbReference type="NCBI Taxonomy" id="1431249"/>
    <lineage>
        <taxon>Bacteria</taxon>
        <taxon>Pseudomonadati</taxon>
        <taxon>Pseudomonadota</taxon>
        <taxon>Gammaproteobacteria</taxon>
        <taxon>Alteromonadales</taxon>
        <taxon>Alteromonadaceae</taxon>
        <taxon>Agaribacter</taxon>
    </lineage>
</organism>
<dbReference type="RefSeq" id="WP_284216141.1">
    <property type="nucleotide sequence ID" value="NZ_BSOT01000005.1"/>
</dbReference>
<proteinExistence type="predicted"/>
<name>A0AA37STY5_9ALTE</name>
<dbReference type="PANTHER" id="PTHR43239">
    <property type="entry name" value="UPF0734 PROTEIN DDB_G0273871/DDB_G0273177"/>
    <property type="match status" value="1"/>
</dbReference>
<dbReference type="Pfam" id="PF05336">
    <property type="entry name" value="rhaM"/>
    <property type="match status" value="1"/>
</dbReference>
<dbReference type="SUPFAM" id="SSF54909">
    <property type="entry name" value="Dimeric alpha+beta barrel"/>
    <property type="match status" value="1"/>
</dbReference>
<dbReference type="InterPro" id="IPR008000">
    <property type="entry name" value="Rham/fucose_mutarotase"/>
</dbReference>
<dbReference type="PANTHER" id="PTHR43239:SF1">
    <property type="entry name" value="UPF0734 PROTEIN DDB_G0273871_DDB_G0273177"/>
    <property type="match status" value="1"/>
</dbReference>
<dbReference type="EMBL" id="BSOT01000005">
    <property type="protein sequence ID" value="GLR69831.1"/>
    <property type="molecule type" value="Genomic_DNA"/>
</dbReference>
<accession>A0AA37STY5</accession>
<protein>
    <submittedName>
        <fullName evidence="1">L-fucose mutarotase</fullName>
    </submittedName>
</protein>